<name>A0A1H9K8W4_9HYPH</name>
<dbReference type="Proteomes" id="UP000199647">
    <property type="component" value="Unassembled WGS sequence"/>
</dbReference>
<proteinExistence type="inferred from homology"/>
<keyword evidence="9" id="KW-1185">Reference proteome</keyword>
<dbReference type="InterPro" id="IPR002328">
    <property type="entry name" value="ADH_Zn_CS"/>
</dbReference>
<dbReference type="SUPFAM" id="SSF50129">
    <property type="entry name" value="GroES-like"/>
    <property type="match status" value="1"/>
</dbReference>
<dbReference type="Gene3D" id="3.90.180.10">
    <property type="entry name" value="Medium-chain alcohol dehydrogenases, catalytic domain"/>
    <property type="match status" value="1"/>
</dbReference>
<dbReference type="Pfam" id="PF00107">
    <property type="entry name" value="ADH_zinc_N"/>
    <property type="match status" value="1"/>
</dbReference>
<dbReference type="InterPro" id="IPR013154">
    <property type="entry name" value="ADH-like_N"/>
</dbReference>
<protein>
    <submittedName>
        <fullName evidence="8">Aryl-alcohol dehydrogenase</fullName>
    </submittedName>
</protein>
<evidence type="ECO:0000256" key="4">
    <source>
        <dbReference type="ARBA" id="ARBA00022833"/>
    </source>
</evidence>
<dbReference type="PANTHER" id="PTHR43350:SF2">
    <property type="entry name" value="GROES-LIKE ZINC-BINDING ALCOHOL DEHYDROGENASE FAMILY PROTEIN"/>
    <property type="match status" value="1"/>
</dbReference>
<dbReference type="InterPro" id="IPR036291">
    <property type="entry name" value="NAD(P)-bd_dom_sf"/>
</dbReference>
<dbReference type="GO" id="GO:0008270">
    <property type="term" value="F:zinc ion binding"/>
    <property type="evidence" value="ECO:0007669"/>
    <property type="project" value="InterPro"/>
</dbReference>
<dbReference type="RefSeq" id="WP_092497217.1">
    <property type="nucleotide sequence ID" value="NZ_FOFG01000009.1"/>
</dbReference>
<evidence type="ECO:0000256" key="3">
    <source>
        <dbReference type="ARBA" id="ARBA00022723"/>
    </source>
</evidence>
<gene>
    <name evidence="8" type="ORF">SAMN05216548_109121</name>
</gene>
<organism evidence="8 9">
    <name type="scientific">Faunimonas pinastri</name>
    <dbReference type="NCBI Taxonomy" id="1855383"/>
    <lineage>
        <taxon>Bacteria</taxon>
        <taxon>Pseudomonadati</taxon>
        <taxon>Pseudomonadota</taxon>
        <taxon>Alphaproteobacteria</taxon>
        <taxon>Hyphomicrobiales</taxon>
        <taxon>Afifellaceae</taxon>
        <taxon>Faunimonas</taxon>
    </lineage>
</organism>
<dbReference type="InterPro" id="IPR011032">
    <property type="entry name" value="GroES-like_sf"/>
</dbReference>
<dbReference type="SMART" id="SM00829">
    <property type="entry name" value="PKS_ER"/>
    <property type="match status" value="1"/>
</dbReference>
<dbReference type="Pfam" id="PF08240">
    <property type="entry name" value="ADH_N"/>
    <property type="match status" value="1"/>
</dbReference>
<evidence type="ECO:0000259" key="7">
    <source>
        <dbReference type="SMART" id="SM00829"/>
    </source>
</evidence>
<comment type="similarity">
    <text evidence="2 6">Belongs to the zinc-containing alcohol dehydrogenase family.</text>
</comment>
<dbReference type="FunFam" id="3.40.50.720:FF:000003">
    <property type="entry name" value="S-(hydroxymethyl)glutathione dehydrogenase"/>
    <property type="match status" value="1"/>
</dbReference>
<dbReference type="GO" id="GO:0016616">
    <property type="term" value="F:oxidoreductase activity, acting on the CH-OH group of donors, NAD or NADP as acceptor"/>
    <property type="evidence" value="ECO:0007669"/>
    <property type="project" value="UniProtKB-ARBA"/>
</dbReference>
<dbReference type="PROSITE" id="PS00059">
    <property type="entry name" value="ADH_ZINC"/>
    <property type="match status" value="1"/>
</dbReference>
<dbReference type="STRING" id="1855383.SAMN05216548_109121"/>
<dbReference type="CDD" id="cd08278">
    <property type="entry name" value="benzyl_alcohol_DH"/>
    <property type="match status" value="1"/>
</dbReference>
<dbReference type="SUPFAM" id="SSF51735">
    <property type="entry name" value="NAD(P)-binding Rossmann-fold domains"/>
    <property type="match status" value="1"/>
</dbReference>
<evidence type="ECO:0000256" key="2">
    <source>
        <dbReference type="ARBA" id="ARBA00008072"/>
    </source>
</evidence>
<evidence type="ECO:0000313" key="9">
    <source>
        <dbReference type="Proteomes" id="UP000199647"/>
    </source>
</evidence>
<dbReference type="PANTHER" id="PTHR43350">
    <property type="entry name" value="NAD-DEPENDENT ALCOHOL DEHYDROGENASE"/>
    <property type="match status" value="1"/>
</dbReference>
<dbReference type="InterPro" id="IPR013149">
    <property type="entry name" value="ADH-like_C"/>
</dbReference>
<evidence type="ECO:0000313" key="8">
    <source>
        <dbReference type="EMBL" id="SEQ95574.1"/>
    </source>
</evidence>
<evidence type="ECO:0000256" key="1">
    <source>
        <dbReference type="ARBA" id="ARBA00001947"/>
    </source>
</evidence>
<accession>A0A1H9K8W4</accession>
<evidence type="ECO:0000256" key="5">
    <source>
        <dbReference type="ARBA" id="ARBA00023002"/>
    </source>
</evidence>
<keyword evidence="3 6" id="KW-0479">Metal-binding</keyword>
<comment type="cofactor">
    <cofactor evidence="1 6">
        <name>Zn(2+)</name>
        <dbReference type="ChEBI" id="CHEBI:29105"/>
    </cofactor>
</comment>
<dbReference type="InterPro" id="IPR020843">
    <property type="entry name" value="ER"/>
</dbReference>
<dbReference type="Gene3D" id="3.40.50.720">
    <property type="entry name" value="NAD(P)-binding Rossmann-like Domain"/>
    <property type="match status" value="1"/>
</dbReference>
<dbReference type="AlphaFoldDB" id="A0A1H9K8W4"/>
<dbReference type="OrthoDB" id="9806940at2"/>
<reference evidence="8 9" key="1">
    <citation type="submission" date="2016-10" db="EMBL/GenBank/DDBJ databases">
        <authorList>
            <person name="de Groot N.N."/>
        </authorList>
    </citation>
    <scope>NUCLEOTIDE SEQUENCE [LARGE SCALE GENOMIC DNA]</scope>
    <source>
        <strain evidence="8 9">A52C2</strain>
    </source>
</reference>
<dbReference type="EMBL" id="FOFG01000009">
    <property type="protein sequence ID" value="SEQ95574.1"/>
    <property type="molecule type" value="Genomic_DNA"/>
</dbReference>
<sequence>MKITAAVLHEPRGAFKVEDVELDAPRPHEVLVKIVATGICHTDLAVRDQHLPLGLPAVLGHEGSGIVEAVGSSVTRVKPGDHVVLTPASCGECDFCVSGHPSYCEKFSVLNMQGHREDGSCAHHQHGQDLQGLFLYQSSFGSYAIATERNTIKVPTDIPLEILGPLGCGLQTGAGSVLNVLRPQAGESIAVYGTGPVGLAGIMAAKVAGCSVIVAVDINDQRLELARELGATHTVNSRNQSSADYIREHIMPAGLHYTFSTVGRNEVVAEAFKAMRYMGRCVEVGVGTSANLEIPHSLFRMGKSITYAIEGDSVPEVFIPRLIQLYRKGRFPFDKLIKFYDLDQINQAVEDSEKGVTLKAILRMPH</sequence>
<feature type="domain" description="Enoyl reductase (ER)" evidence="7">
    <location>
        <begin position="13"/>
        <end position="362"/>
    </location>
</feature>
<evidence type="ECO:0000256" key="6">
    <source>
        <dbReference type="RuleBase" id="RU361277"/>
    </source>
</evidence>
<keyword evidence="4 6" id="KW-0862">Zinc</keyword>
<keyword evidence="5" id="KW-0560">Oxidoreductase</keyword>